<sequence>MNTEQNSPKYKYEIAIKARNFHYDNFSKWSTYFYVAIGAIFIGYCTVSTEGYKDNDKEFLKIGLLLLGYSCSILWHMSNKGYYFWALNFIKIINYYEKKISGDDNNERVYSILAYKEQNIDVLFPNHAANYSTSKISLVFSYIISFSWGILFFYKILAILPTSSICIAIGCCIFLNPLIIAIISIIGKYCLESKVQQMSYIEN</sequence>
<protein>
    <submittedName>
        <fullName evidence="2">Uncharacterized protein</fullName>
    </submittedName>
</protein>
<organism evidence="2 3">
    <name type="scientific">Pedobacter suwonensis</name>
    <dbReference type="NCBI Taxonomy" id="332999"/>
    <lineage>
        <taxon>Bacteria</taxon>
        <taxon>Pseudomonadati</taxon>
        <taxon>Bacteroidota</taxon>
        <taxon>Sphingobacteriia</taxon>
        <taxon>Sphingobacteriales</taxon>
        <taxon>Sphingobacteriaceae</taxon>
        <taxon>Pedobacter</taxon>
    </lineage>
</organism>
<name>A0A1I0TEQ3_9SPHI</name>
<feature type="transmembrane region" description="Helical" evidence="1">
    <location>
        <begin position="166"/>
        <end position="187"/>
    </location>
</feature>
<gene>
    <name evidence="2" type="ORF">SAMN04488511_1095</name>
</gene>
<keyword evidence="1" id="KW-0812">Transmembrane</keyword>
<keyword evidence="1" id="KW-1133">Transmembrane helix</keyword>
<reference evidence="3" key="1">
    <citation type="submission" date="2016-10" db="EMBL/GenBank/DDBJ databases">
        <authorList>
            <person name="Varghese N."/>
            <person name="Submissions S."/>
        </authorList>
    </citation>
    <scope>NUCLEOTIDE SEQUENCE [LARGE SCALE GENOMIC DNA]</scope>
    <source>
        <strain evidence="3">DSM 18130</strain>
    </source>
</reference>
<evidence type="ECO:0000313" key="3">
    <source>
        <dbReference type="Proteomes" id="UP000198836"/>
    </source>
</evidence>
<evidence type="ECO:0000256" key="1">
    <source>
        <dbReference type="SAM" id="Phobius"/>
    </source>
</evidence>
<dbReference type="RefSeq" id="WP_090983830.1">
    <property type="nucleotide sequence ID" value="NZ_FOJM01000009.1"/>
</dbReference>
<dbReference type="Pfam" id="PF24838">
    <property type="entry name" value="8xMP"/>
    <property type="match status" value="1"/>
</dbReference>
<feature type="transmembrane region" description="Helical" evidence="1">
    <location>
        <begin position="59"/>
        <end position="77"/>
    </location>
</feature>
<dbReference type="STRING" id="332999.SAMN04488511_1095"/>
<keyword evidence="3" id="KW-1185">Reference proteome</keyword>
<dbReference type="Proteomes" id="UP000198836">
    <property type="component" value="Unassembled WGS sequence"/>
</dbReference>
<dbReference type="OrthoDB" id="1439727at2"/>
<accession>A0A1I0TEQ3</accession>
<dbReference type="InterPro" id="IPR056918">
    <property type="entry name" value="8xMP"/>
</dbReference>
<feature type="transmembrane region" description="Helical" evidence="1">
    <location>
        <begin position="29"/>
        <end position="47"/>
    </location>
</feature>
<proteinExistence type="predicted"/>
<evidence type="ECO:0000313" key="2">
    <source>
        <dbReference type="EMBL" id="SFA50177.1"/>
    </source>
</evidence>
<feature type="transmembrane region" description="Helical" evidence="1">
    <location>
        <begin position="136"/>
        <end position="154"/>
    </location>
</feature>
<dbReference type="EMBL" id="FOJM01000009">
    <property type="protein sequence ID" value="SFA50177.1"/>
    <property type="molecule type" value="Genomic_DNA"/>
</dbReference>
<dbReference type="AlphaFoldDB" id="A0A1I0TEQ3"/>
<keyword evidence="1" id="KW-0472">Membrane</keyword>